<dbReference type="InterPro" id="IPR000249">
    <property type="entry name" value="BMC_dom"/>
</dbReference>
<dbReference type="Gene3D" id="3.30.70.1710">
    <property type="match status" value="1"/>
</dbReference>
<dbReference type="GO" id="GO:0031469">
    <property type="term" value="C:bacterial microcompartment"/>
    <property type="evidence" value="ECO:0007669"/>
    <property type="project" value="UniProtKB-SubCell"/>
</dbReference>
<proteinExistence type="inferred from homology"/>
<organism evidence="8 9">
    <name type="scientific">Yersinia frederiksenii</name>
    <dbReference type="NCBI Taxonomy" id="29484"/>
    <lineage>
        <taxon>Bacteria</taxon>
        <taxon>Pseudomonadati</taxon>
        <taxon>Pseudomonadota</taxon>
        <taxon>Gammaproteobacteria</taxon>
        <taxon>Enterobacterales</taxon>
        <taxon>Yersiniaceae</taxon>
        <taxon>Yersinia</taxon>
    </lineage>
</organism>
<feature type="chain" id="PRO_5042549607" evidence="6">
    <location>
        <begin position="23"/>
        <end position="209"/>
    </location>
</feature>
<protein>
    <submittedName>
        <fullName evidence="8">Propanediol utilization polyhedral bodies protein</fullName>
    </submittedName>
</protein>
<feature type="signal peptide" evidence="6">
    <location>
        <begin position="1"/>
        <end position="22"/>
    </location>
</feature>
<evidence type="ECO:0000259" key="7">
    <source>
        <dbReference type="PROSITE" id="PS51930"/>
    </source>
</evidence>
<sequence>MKTSLGLLEVSGLALAIGAADAMAKAASVNLIGIEKTNGSGWMLIRLTGDVASVQAAISTGAAFAEQHHGLVSRAVLARPADSLMAYWQAPTEAITVEVQVTLDPVNKPVSEGVSELEAEVEVEVVEVKKAEAPAINEAQTEEIDAPKPAETATDDAPDTVVSLEKKRIESEALQAPRVSCNLCLDPACRRHKGEPRFRCIHLGKRGKV</sequence>
<feature type="domain" description="BMC" evidence="7">
    <location>
        <begin position="4"/>
        <end position="89"/>
    </location>
</feature>
<reference evidence="8 9" key="1">
    <citation type="submission" date="2015-03" db="EMBL/GenBank/DDBJ databases">
        <authorList>
            <consortium name="Pathogen Informatics"/>
            <person name="Murphy D."/>
        </authorList>
    </citation>
    <scope>NUCLEOTIDE SEQUENCE [LARGE SCALE GENOMIC DNA]</scope>
    <source>
        <strain evidence="8 9">3400/83</strain>
    </source>
</reference>
<evidence type="ECO:0000256" key="3">
    <source>
        <dbReference type="ARBA" id="ARBA00024446"/>
    </source>
</evidence>
<gene>
    <name evidence="8" type="primary">pduK</name>
    <name evidence="8" type="ORF">ERS008524_01698</name>
</gene>
<dbReference type="Pfam" id="PF00936">
    <property type="entry name" value="BMC"/>
    <property type="match status" value="1"/>
</dbReference>
<dbReference type="InterPro" id="IPR044872">
    <property type="entry name" value="CcmK/CsoS1_BMC"/>
</dbReference>
<dbReference type="InterPro" id="IPR037233">
    <property type="entry name" value="CcmK-like_sf"/>
</dbReference>
<dbReference type="PANTHER" id="PTHR33941">
    <property type="entry name" value="PROPANEDIOL UTILIZATION PROTEIN PDUA"/>
    <property type="match status" value="1"/>
</dbReference>
<dbReference type="EMBL" id="CGCB01000008">
    <property type="protein sequence ID" value="CFQ97568.1"/>
    <property type="molecule type" value="Genomic_DNA"/>
</dbReference>
<evidence type="ECO:0000256" key="5">
    <source>
        <dbReference type="SAM" id="MobiDB-lite"/>
    </source>
</evidence>
<keyword evidence="3" id="KW-1283">Bacterial microcompartment</keyword>
<name>A0AAI9ENT8_YERFR</name>
<feature type="region of interest" description="Disordered" evidence="5">
    <location>
        <begin position="137"/>
        <end position="158"/>
    </location>
</feature>
<dbReference type="PANTHER" id="PTHR33941:SF11">
    <property type="entry name" value="BACTERIAL MICROCOMPARTMENT SHELL PROTEIN PDUJ"/>
    <property type="match status" value="1"/>
</dbReference>
<evidence type="ECO:0000313" key="8">
    <source>
        <dbReference type="EMBL" id="CFQ97568.1"/>
    </source>
</evidence>
<dbReference type="InterPro" id="IPR050575">
    <property type="entry name" value="BMC_shell"/>
</dbReference>
<evidence type="ECO:0000256" key="4">
    <source>
        <dbReference type="PROSITE-ProRule" id="PRU01278"/>
    </source>
</evidence>
<comment type="pathway">
    <text evidence="1">Polyol metabolism; 1,2-propanediol degradation.</text>
</comment>
<keyword evidence="6" id="KW-0732">Signal</keyword>
<dbReference type="PROSITE" id="PS51930">
    <property type="entry name" value="BMC_2"/>
    <property type="match status" value="1"/>
</dbReference>
<comment type="caution">
    <text evidence="8">The sequence shown here is derived from an EMBL/GenBank/DDBJ whole genome shotgun (WGS) entry which is preliminary data.</text>
</comment>
<dbReference type="AlphaFoldDB" id="A0AAI9ENT8"/>
<evidence type="ECO:0000256" key="6">
    <source>
        <dbReference type="SAM" id="SignalP"/>
    </source>
</evidence>
<evidence type="ECO:0000313" key="9">
    <source>
        <dbReference type="Proteomes" id="UP000046784"/>
    </source>
</evidence>
<accession>A0AAI9ENT8</accession>
<dbReference type="SMART" id="SM00877">
    <property type="entry name" value="BMC"/>
    <property type="match status" value="1"/>
</dbReference>
<dbReference type="Proteomes" id="UP000046784">
    <property type="component" value="Unassembled WGS sequence"/>
</dbReference>
<dbReference type="RefSeq" id="WP_057643819.1">
    <property type="nucleotide sequence ID" value="NZ_CABMMF010000008.1"/>
</dbReference>
<evidence type="ECO:0000256" key="2">
    <source>
        <dbReference type="ARBA" id="ARBA00024322"/>
    </source>
</evidence>
<comment type="subcellular location">
    <subcellularLocation>
        <location evidence="2">Bacterial microcompartment</location>
    </subcellularLocation>
</comment>
<evidence type="ECO:0000256" key="1">
    <source>
        <dbReference type="ARBA" id="ARBA00004836"/>
    </source>
</evidence>
<dbReference type="SUPFAM" id="SSF143414">
    <property type="entry name" value="CcmK-like"/>
    <property type="match status" value="1"/>
</dbReference>
<comment type="similarity">
    <text evidence="4">Belongs to the bacterial microcompartments protein family.</text>
</comment>